<comment type="caution">
    <text evidence="2">The sequence shown here is derived from an EMBL/GenBank/DDBJ whole genome shotgun (WGS) entry which is preliminary data.</text>
</comment>
<evidence type="ECO:0000313" key="3">
    <source>
        <dbReference type="Proteomes" id="UP000753802"/>
    </source>
</evidence>
<dbReference type="Proteomes" id="UP000753802">
    <property type="component" value="Unassembled WGS sequence"/>
</dbReference>
<keyword evidence="3" id="KW-1185">Reference proteome</keyword>
<name>A0ABW9ZVF8_9BACT</name>
<evidence type="ECO:0000259" key="1">
    <source>
        <dbReference type="PROSITE" id="PS50943"/>
    </source>
</evidence>
<dbReference type="EMBL" id="JAACJS010000015">
    <property type="protein sequence ID" value="NCI51168.1"/>
    <property type="molecule type" value="Genomic_DNA"/>
</dbReference>
<gene>
    <name evidence="2" type="ORF">GWC95_14645</name>
</gene>
<organism evidence="2 3">
    <name type="scientific">Sediminibacterium roseum</name>
    <dbReference type="NCBI Taxonomy" id="1978412"/>
    <lineage>
        <taxon>Bacteria</taxon>
        <taxon>Pseudomonadati</taxon>
        <taxon>Bacteroidota</taxon>
        <taxon>Chitinophagia</taxon>
        <taxon>Chitinophagales</taxon>
        <taxon>Chitinophagaceae</taxon>
        <taxon>Sediminibacterium</taxon>
    </lineage>
</organism>
<dbReference type="SMART" id="SM00530">
    <property type="entry name" value="HTH_XRE"/>
    <property type="match status" value="1"/>
</dbReference>
<dbReference type="Pfam" id="PF01381">
    <property type="entry name" value="HTH_3"/>
    <property type="match status" value="1"/>
</dbReference>
<proteinExistence type="predicted"/>
<dbReference type="SUPFAM" id="SSF47413">
    <property type="entry name" value="lambda repressor-like DNA-binding domains"/>
    <property type="match status" value="1"/>
</dbReference>
<dbReference type="CDD" id="cd00093">
    <property type="entry name" value="HTH_XRE"/>
    <property type="match status" value="1"/>
</dbReference>
<dbReference type="RefSeq" id="WP_161819459.1">
    <property type="nucleotide sequence ID" value="NZ_JAACJS010000015.1"/>
</dbReference>
<evidence type="ECO:0000313" key="2">
    <source>
        <dbReference type="EMBL" id="NCI51168.1"/>
    </source>
</evidence>
<protein>
    <submittedName>
        <fullName evidence="2">Helix-turn-helix transcriptional regulator</fullName>
    </submittedName>
</protein>
<reference evidence="2 3" key="1">
    <citation type="submission" date="2020-01" db="EMBL/GenBank/DDBJ databases">
        <title>Genome analysis.</title>
        <authorList>
            <person name="Wu S."/>
            <person name="Wang G."/>
        </authorList>
    </citation>
    <scope>NUCLEOTIDE SEQUENCE [LARGE SCALE GENOMIC DNA]</scope>
    <source>
        <strain evidence="2 3">SYL130</strain>
    </source>
</reference>
<dbReference type="InterPro" id="IPR010982">
    <property type="entry name" value="Lambda_DNA-bd_dom_sf"/>
</dbReference>
<dbReference type="InterPro" id="IPR001387">
    <property type="entry name" value="Cro/C1-type_HTH"/>
</dbReference>
<accession>A0ABW9ZVF8</accession>
<dbReference type="Gene3D" id="1.10.260.40">
    <property type="entry name" value="lambda repressor-like DNA-binding domains"/>
    <property type="match status" value="1"/>
</dbReference>
<sequence>MYKLSEERIRIARNIRLIRELRNYNQRYVANEMGIGRSTLSTWENGLVEVKIGTLQKLARVFGLNSYLDIIDFDPELLFQKKKK</sequence>
<dbReference type="PROSITE" id="PS50943">
    <property type="entry name" value="HTH_CROC1"/>
    <property type="match status" value="1"/>
</dbReference>
<feature type="domain" description="HTH cro/C1-type" evidence="1">
    <location>
        <begin position="15"/>
        <end position="70"/>
    </location>
</feature>